<accession>A0ABD5YK28</accession>
<gene>
    <name evidence="2" type="ORF">ACFQMK_14705</name>
</gene>
<dbReference type="EMBL" id="JBHSZZ010000071">
    <property type="protein sequence ID" value="MFC7188102.1"/>
    <property type="molecule type" value="Genomic_DNA"/>
</dbReference>
<name>A0ABD5YK28_9EURY</name>
<dbReference type="AlphaFoldDB" id="A0ABD5YK28"/>
<evidence type="ECO:0000313" key="3">
    <source>
        <dbReference type="Proteomes" id="UP001596390"/>
    </source>
</evidence>
<sequence length="66" mass="7085">MNSNTASHDSTDDDTIAIAEPTPVDSLDLPCPDCDTQLETTTAEEWAPDYEVSCPDCGFEDVYVAG</sequence>
<proteinExistence type="predicted"/>
<evidence type="ECO:0000313" key="2">
    <source>
        <dbReference type="EMBL" id="MFC7188102.1"/>
    </source>
</evidence>
<organism evidence="2 3">
    <name type="scientific">Halorubrum yunnanense</name>
    <dbReference type="NCBI Taxonomy" id="1526162"/>
    <lineage>
        <taxon>Archaea</taxon>
        <taxon>Methanobacteriati</taxon>
        <taxon>Methanobacteriota</taxon>
        <taxon>Stenosarchaea group</taxon>
        <taxon>Halobacteria</taxon>
        <taxon>Halobacteriales</taxon>
        <taxon>Haloferacaceae</taxon>
        <taxon>Halorubrum</taxon>
    </lineage>
</organism>
<dbReference type="RefSeq" id="WP_267665552.1">
    <property type="nucleotide sequence ID" value="NZ_JAODIX010000071.1"/>
</dbReference>
<keyword evidence="3" id="KW-1185">Reference proteome</keyword>
<dbReference type="Proteomes" id="UP001596390">
    <property type="component" value="Unassembled WGS sequence"/>
</dbReference>
<protein>
    <recommendedName>
        <fullName evidence="4">Small CPxCG-related zinc finger protein</fullName>
    </recommendedName>
</protein>
<feature type="region of interest" description="Disordered" evidence="1">
    <location>
        <begin position="1"/>
        <end position="30"/>
    </location>
</feature>
<reference evidence="2 3" key="1">
    <citation type="journal article" date="2019" name="Int. J. Syst. Evol. Microbiol.">
        <title>The Global Catalogue of Microorganisms (GCM) 10K type strain sequencing project: providing services to taxonomists for standard genome sequencing and annotation.</title>
        <authorList>
            <consortium name="The Broad Institute Genomics Platform"/>
            <consortium name="The Broad Institute Genome Sequencing Center for Infectious Disease"/>
            <person name="Wu L."/>
            <person name="Ma J."/>
        </authorList>
    </citation>
    <scope>NUCLEOTIDE SEQUENCE [LARGE SCALE GENOMIC DNA]</scope>
    <source>
        <strain evidence="2 3">Q85</strain>
    </source>
</reference>
<comment type="caution">
    <text evidence="2">The sequence shown here is derived from an EMBL/GenBank/DDBJ whole genome shotgun (WGS) entry which is preliminary data.</text>
</comment>
<evidence type="ECO:0000256" key="1">
    <source>
        <dbReference type="SAM" id="MobiDB-lite"/>
    </source>
</evidence>
<evidence type="ECO:0008006" key="4">
    <source>
        <dbReference type="Google" id="ProtNLM"/>
    </source>
</evidence>